<feature type="binding site" evidence="3">
    <location>
        <begin position="7"/>
        <end position="14"/>
    </location>
    <ligand>
        <name>substrate</name>
    </ligand>
</feature>
<feature type="active site" description="Proton donor/acceptor" evidence="2">
    <location>
        <position position="84"/>
    </location>
</feature>
<dbReference type="AlphaFoldDB" id="A0A4R5N9X2"/>
<dbReference type="EMBL" id="PUFI01000007">
    <property type="protein sequence ID" value="TDG69041.1"/>
    <property type="molecule type" value="Genomic_DNA"/>
</dbReference>
<evidence type="ECO:0000256" key="2">
    <source>
        <dbReference type="PIRSR" id="PIRSR613078-1"/>
    </source>
</evidence>
<dbReference type="GO" id="GO:0005829">
    <property type="term" value="C:cytosol"/>
    <property type="evidence" value="ECO:0007669"/>
    <property type="project" value="TreeGrafter"/>
</dbReference>
<evidence type="ECO:0000313" key="4">
    <source>
        <dbReference type="EMBL" id="TDG69041.1"/>
    </source>
</evidence>
<evidence type="ECO:0000256" key="1">
    <source>
        <dbReference type="ARBA" id="ARBA00022801"/>
    </source>
</evidence>
<dbReference type="PANTHER" id="PTHR46517:SF1">
    <property type="entry name" value="FRUCTOSE-2,6-BISPHOSPHATASE TIGAR"/>
    <property type="match status" value="1"/>
</dbReference>
<gene>
    <name evidence="4" type="ORF">C5L23_001172</name>
</gene>
<dbReference type="InterPro" id="IPR029033">
    <property type="entry name" value="His_PPase_superfam"/>
</dbReference>
<dbReference type="GO" id="GO:0043456">
    <property type="term" value="P:regulation of pentose-phosphate shunt"/>
    <property type="evidence" value="ECO:0007669"/>
    <property type="project" value="TreeGrafter"/>
</dbReference>
<evidence type="ECO:0000313" key="5">
    <source>
        <dbReference type="Proteomes" id="UP000295681"/>
    </source>
</evidence>
<dbReference type="InterPro" id="IPR013078">
    <property type="entry name" value="His_Pase_superF_clade-1"/>
</dbReference>
<dbReference type="PANTHER" id="PTHR46517">
    <property type="entry name" value="FRUCTOSE-2,6-BISPHOSPHATASE TIGAR"/>
    <property type="match status" value="1"/>
</dbReference>
<name>A0A4R5N9X2_9LACO</name>
<organism evidence="4 5">
    <name type="scientific">Leuconostoc fallax</name>
    <dbReference type="NCBI Taxonomy" id="1251"/>
    <lineage>
        <taxon>Bacteria</taxon>
        <taxon>Bacillati</taxon>
        <taxon>Bacillota</taxon>
        <taxon>Bacilli</taxon>
        <taxon>Lactobacillales</taxon>
        <taxon>Lactobacillaceae</taxon>
        <taxon>Leuconostoc</taxon>
    </lineage>
</organism>
<evidence type="ECO:0008006" key="6">
    <source>
        <dbReference type="Google" id="ProtNLM"/>
    </source>
</evidence>
<dbReference type="Pfam" id="PF00300">
    <property type="entry name" value="His_Phos_1"/>
    <property type="match status" value="1"/>
</dbReference>
<proteinExistence type="predicted"/>
<dbReference type="InterPro" id="IPR051695">
    <property type="entry name" value="Phosphoglycerate_Mutase"/>
</dbReference>
<dbReference type="Gene3D" id="3.40.50.1240">
    <property type="entry name" value="Phosphoglycerate mutase-like"/>
    <property type="match status" value="1"/>
</dbReference>
<dbReference type="CDD" id="cd07067">
    <property type="entry name" value="HP_PGM_like"/>
    <property type="match status" value="1"/>
</dbReference>
<accession>A0A4R5N9X2</accession>
<comment type="caution">
    <text evidence="4">The sequence shown here is derived from an EMBL/GenBank/DDBJ whole genome shotgun (WGS) entry which is preliminary data.</text>
</comment>
<dbReference type="Proteomes" id="UP000295681">
    <property type="component" value="Unassembled WGS sequence"/>
</dbReference>
<keyword evidence="5" id="KW-1185">Reference proteome</keyword>
<dbReference type="SMART" id="SM00855">
    <property type="entry name" value="PGAM"/>
    <property type="match status" value="1"/>
</dbReference>
<dbReference type="SUPFAM" id="SSF53254">
    <property type="entry name" value="Phosphoglycerate mutase-like"/>
    <property type="match status" value="1"/>
</dbReference>
<keyword evidence="1" id="KW-0378">Hydrolase</keyword>
<feature type="binding site" evidence="3">
    <location>
        <position position="57"/>
    </location>
    <ligand>
        <name>substrate</name>
    </ligand>
</feature>
<reference evidence="4 5" key="1">
    <citation type="journal article" date="2019" name="Appl. Microbiol. Biotechnol.">
        <title>Uncovering carbohydrate metabolism through a genotype-phenotype association study of 56 lactic acid bacteria genomes.</title>
        <authorList>
            <person name="Buron-Moles G."/>
            <person name="Chailyan A."/>
            <person name="Dolejs I."/>
            <person name="Forster J."/>
            <person name="Miks M.H."/>
        </authorList>
    </citation>
    <scope>NUCLEOTIDE SEQUENCE [LARGE SCALE GENOMIC DNA]</scope>
    <source>
        <strain evidence="4 5">ATCC 700006</strain>
    </source>
</reference>
<dbReference type="GO" id="GO:0045820">
    <property type="term" value="P:negative regulation of glycolytic process"/>
    <property type="evidence" value="ECO:0007669"/>
    <property type="project" value="TreeGrafter"/>
</dbReference>
<dbReference type="STRING" id="907931.GCA_000165675_01334"/>
<dbReference type="GO" id="GO:0004331">
    <property type="term" value="F:fructose-2,6-bisphosphate 2-phosphatase activity"/>
    <property type="evidence" value="ECO:0007669"/>
    <property type="project" value="TreeGrafter"/>
</dbReference>
<feature type="active site" description="Tele-phosphohistidine intermediate" evidence="2">
    <location>
        <position position="8"/>
    </location>
</feature>
<evidence type="ECO:0000256" key="3">
    <source>
        <dbReference type="PIRSR" id="PIRSR613078-2"/>
    </source>
</evidence>
<protein>
    <recommendedName>
        <fullName evidence="6">Phosphoglycerate mutase</fullName>
    </recommendedName>
</protein>
<sequence length="218" mass="25048">MKIYAVRHGQTIFNVLDKVQGWADTPLTEKGIADGQSAGQRLAHVKFDAAYASDTSRAIHTAEFILQENQYRQPRLDFTPDWREYYFGSFEGGDNAVMWGSVARYFDMDTVKSDDIALAHNMTEIMDVRQQVDPQRMGENAEIFWQRMRASLRHLQDHNTTDATILLVSHGQLIWNLAQYFGHFKEAKRPQNGSVAVFDLNDNGELRVEHFNDLTTTF</sequence>
<dbReference type="RefSeq" id="WP_010007326.1">
    <property type="nucleotide sequence ID" value="NZ_JAGYGP010000004.1"/>
</dbReference>